<keyword evidence="1" id="KW-0732">Signal</keyword>
<dbReference type="Gene3D" id="2.160.20.120">
    <property type="match status" value="1"/>
</dbReference>
<keyword evidence="4" id="KW-1185">Reference proteome</keyword>
<protein>
    <recommendedName>
        <fullName evidence="2">DUF4097 domain-containing protein</fullName>
    </recommendedName>
</protein>
<proteinExistence type="predicted"/>
<dbReference type="Pfam" id="PF13349">
    <property type="entry name" value="DUF4097"/>
    <property type="match status" value="1"/>
</dbReference>
<comment type="caution">
    <text evidence="3">The sequence shown here is derived from an EMBL/GenBank/DDBJ whole genome shotgun (WGS) entry which is preliminary data.</text>
</comment>
<evidence type="ECO:0000313" key="4">
    <source>
        <dbReference type="Proteomes" id="UP000788419"/>
    </source>
</evidence>
<feature type="domain" description="DUF4097" evidence="2">
    <location>
        <begin position="59"/>
        <end position="212"/>
    </location>
</feature>
<evidence type="ECO:0000259" key="2">
    <source>
        <dbReference type="Pfam" id="PF13349"/>
    </source>
</evidence>
<gene>
    <name evidence="3" type="ORF">CSC65_04025</name>
</gene>
<evidence type="ECO:0000256" key="1">
    <source>
        <dbReference type="SAM" id="SignalP"/>
    </source>
</evidence>
<dbReference type="Proteomes" id="UP000788419">
    <property type="component" value="Unassembled WGS sequence"/>
</dbReference>
<reference evidence="3 4" key="1">
    <citation type="submission" date="2017-10" db="EMBL/GenBank/DDBJ databases">
        <title>Whole genome sequencing of members of genus Pseudoxanthomonas.</title>
        <authorList>
            <person name="Kumar S."/>
            <person name="Bansal K."/>
            <person name="Kaur A."/>
            <person name="Patil P."/>
            <person name="Sharma S."/>
            <person name="Patil P.B."/>
        </authorList>
    </citation>
    <scope>NUCLEOTIDE SEQUENCE [LARGE SCALE GENOMIC DNA]</scope>
    <source>
        <strain evidence="3 4">DSM 17801</strain>
    </source>
</reference>
<feature type="chain" id="PRO_5047442115" description="DUF4097 domain-containing protein" evidence="1">
    <location>
        <begin position="22"/>
        <end position="277"/>
    </location>
</feature>
<accession>A0ABQ6ZAQ7</accession>
<dbReference type="InterPro" id="IPR025164">
    <property type="entry name" value="Toastrack_DUF4097"/>
</dbReference>
<feature type="signal peptide" evidence="1">
    <location>
        <begin position="1"/>
        <end position="21"/>
    </location>
</feature>
<dbReference type="EMBL" id="PDWN01000003">
    <property type="protein sequence ID" value="KAF1696389.1"/>
    <property type="molecule type" value="Genomic_DNA"/>
</dbReference>
<dbReference type="RefSeq" id="WP_162408697.1">
    <property type="nucleotide sequence ID" value="NZ_PDWN01000003.1"/>
</dbReference>
<organism evidence="3 4">
    <name type="scientific">Pseudoxanthomonas daejeonensis</name>
    <dbReference type="NCBI Taxonomy" id="266062"/>
    <lineage>
        <taxon>Bacteria</taxon>
        <taxon>Pseudomonadati</taxon>
        <taxon>Pseudomonadota</taxon>
        <taxon>Gammaproteobacteria</taxon>
        <taxon>Lysobacterales</taxon>
        <taxon>Lysobacteraceae</taxon>
        <taxon>Pseudoxanthomonas</taxon>
    </lineage>
</organism>
<name>A0ABQ6ZAQ7_9GAMM</name>
<sequence>MRPTLLGLFGLLLIAPTAALADDHCTHSAARQLTLDLAGVKTVRFEVNQHNLVLRAAPGGSHELKGRACASKPQWLDDLTVTQEKKGDTLVVKVRREKEAGLSSLFGDNYAWLDIAGTVPDSVLVQLDVGSGDASLDGGAAASADVGSGDAKLRGIRGLVTAKVGSGDVELDGGGSLKVLSIGSGDVKARNVGGAAEVGSIGSGDFKLDGARGDVKIGSIGSGDAELRNVSGRVRAESIGSGNLEVRGAGALSVGSIGSGDVDHSGVTGQIDLPRRD</sequence>
<evidence type="ECO:0000313" key="3">
    <source>
        <dbReference type="EMBL" id="KAF1696389.1"/>
    </source>
</evidence>